<dbReference type="EMBL" id="FOSN01000015">
    <property type="protein sequence ID" value="SFK68996.1"/>
    <property type="molecule type" value="Genomic_DNA"/>
</dbReference>
<evidence type="ECO:0000256" key="2">
    <source>
        <dbReference type="ARBA" id="ARBA00022475"/>
    </source>
</evidence>
<sequence length="203" mass="22513">MKAQANGGPIGRTPRRPQDFSRQGGDLERFEIFEDEFLHETFADFERAVLQDNITLCDAKSGILLTFTGAVVIFCLNGVNLAPEPHRIADWASLGETVGYIGAAASCLISCAFSFATIKPRIQREHVDDHIFWEAPAFRLPVESYIARMHAMDLRSAHDEKLRHLHALAGICRTKYAHLGHAMNFALAGFVLLVLAELARALP</sequence>
<name>A0A1I4BM00_9HYPH</name>
<keyword evidence="4" id="KW-0547">Nucleotide-binding</keyword>
<keyword evidence="3 9" id="KW-0812">Transmembrane</keyword>
<feature type="transmembrane region" description="Helical" evidence="9">
    <location>
        <begin position="99"/>
        <end position="118"/>
    </location>
</feature>
<keyword evidence="7 9" id="KW-0472">Membrane</keyword>
<feature type="region of interest" description="Disordered" evidence="8">
    <location>
        <begin position="1"/>
        <end position="22"/>
    </location>
</feature>
<dbReference type="Pfam" id="PF18967">
    <property type="entry name" value="PycTM"/>
    <property type="match status" value="1"/>
</dbReference>
<accession>A0A1I4BM00</accession>
<feature type="transmembrane region" description="Helical" evidence="9">
    <location>
        <begin position="62"/>
        <end position="79"/>
    </location>
</feature>
<evidence type="ECO:0000259" key="10">
    <source>
        <dbReference type="Pfam" id="PF18967"/>
    </source>
</evidence>
<dbReference type="GO" id="GO:0051607">
    <property type="term" value="P:defense response to virus"/>
    <property type="evidence" value="ECO:0007669"/>
    <property type="project" value="UniProtKB-KW"/>
</dbReference>
<dbReference type="RefSeq" id="WP_139223650.1">
    <property type="nucleotide sequence ID" value="NZ_FOSN01000015.1"/>
</dbReference>
<protein>
    <recommendedName>
        <fullName evidence="10">Pycsar effector protein domain-containing protein</fullName>
    </recommendedName>
</protein>
<feature type="transmembrane region" description="Helical" evidence="9">
    <location>
        <begin position="182"/>
        <end position="202"/>
    </location>
</feature>
<keyword evidence="2" id="KW-1003">Cell membrane</keyword>
<evidence type="ECO:0000256" key="9">
    <source>
        <dbReference type="SAM" id="Phobius"/>
    </source>
</evidence>
<keyword evidence="5 9" id="KW-1133">Transmembrane helix</keyword>
<evidence type="ECO:0000313" key="11">
    <source>
        <dbReference type="EMBL" id="SFK68996.1"/>
    </source>
</evidence>
<evidence type="ECO:0000256" key="3">
    <source>
        <dbReference type="ARBA" id="ARBA00022692"/>
    </source>
</evidence>
<reference evidence="11 12" key="1">
    <citation type="submission" date="2016-10" db="EMBL/GenBank/DDBJ databases">
        <authorList>
            <person name="de Groot N.N."/>
        </authorList>
    </citation>
    <scope>NUCLEOTIDE SEQUENCE [LARGE SCALE GENOMIC DNA]</scope>
    <source>
        <strain evidence="11 12">NE2</strain>
    </source>
</reference>
<dbReference type="AlphaFoldDB" id="A0A1I4BM00"/>
<gene>
    <name evidence="11" type="ORF">SAMN05444581_11552</name>
</gene>
<dbReference type="STRING" id="1612308.SAMN05444581_11552"/>
<evidence type="ECO:0000256" key="1">
    <source>
        <dbReference type="ARBA" id="ARBA00004236"/>
    </source>
</evidence>
<feature type="domain" description="Pycsar effector protein" evidence="10">
    <location>
        <begin position="47"/>
        <end position="196"/>
    </location>
</feature>
<evidence type="ECO:0000256" key="4">
    <source>
        <dbReference type="ARBA" id="ARBA00022741"/>
    </source>
</evidence>
<comment type="subcellular location">
    <subcellularLocation>
        <location evidence="1">Cell membrane</location>
    </subcellularLocation>
</comment>
<evidence type="ECO:0000256" key="8">
    <source>
        <dbReference type="SAM" id="MobiDB-lite"/>
    </source>
</evidence>
<evidence type="ECO:0000256" key="6">
    <source>
        <dbReference type="ARBA" id="ARBA00023118"/>
    </source>
</evidence>
<evidence type="ECO:0000313" key="12">
    <source>
        <dbReference type="Proteomes" id="UP000198755"/>
    </source>
</evidence>
<keyword evidence="6" id="KW-0051">Antiviral defense</keyword>
<evidence type="ECO:0000256" key="5">
    <source>
        <dbReference type="ARBA" id="ARBA00022989"/>
    </source>
</evidence>
<evidence type="ECO:0000256" key="7">
    <source>
        <dbReference type="ARBA" id="ARBA00023136"/>
    </source>
</evidence>
<dbReference type="GO" id="GO:0000166">
    <property type="term" value="F:nucleotide binding"/>
    <property type="evidence" value="ECO:0007669"/>
    <property type="project" value="UniProtKB-KW"/>
</dbReference>
<organism evidence="11 12">
    <name type="scientific">Methylocapsa palsarum</name>
    <dbReference type="NCBI Taxonomy" id="1612308"/>
    <lineage>
        <taxon>Bacteria</taxon>
        <taxon>Pseudomonadati</taxon>
        <taxon>Pseudomonadota</taxon>
        <taxon>Alphaproteobacteria</taxon>
        <taxon>Hyphomicrobiales</taxon>
        <taxon>Beijerinckiaceae</taxon>
        <taxon>Methylocapsa</taxon>
    </lineage>
</organism>
<dbReference type="InterPro" id="IPR043760">
    <property type="entry name" value="PycTM_dom"/>
</dbReference>
<proteinExistence type="predicted"/>
<keyword evidence="12" id="KW-1185">Reference proteome</keyword>
<dbReference type="GO" id="GO:0005886">
    <property type="term" value="C:plasma membrane"/>
    <property type="evidence" value="ECO:0007669"/>
    <property type="project" value="UniProtKB-SubCell"/>
</dbReference>
<dbReference type="Proteomes" id="UP000198755">
    <property type="component" value="Unassembled WGS sequence"/>
</dbReference>